<dbReference type="Pfam" id="PF14622">
    <property type="entry name" value="Ribonucleas_3_3"/>
    <property type="match status" value="1"/>
</dbReference>
<evidence type="ECO:0000256" key="4">
    <source>
        <dbReference type="ARBA" id="ARBA00022664"/>
    </source>
</evidence>
<dbReference type="InterPro" id="IPR000999">
    <property type="entry name" value="RNase_III_dom"/>
</dbReference>
<comment type="subunit">
    <text evidence="9">Homodimer.</text>
</comment>
<comment type="catalytic activity">
    <reaction evidence="1 9">
        <text>Endonucleolytic cleavage to 5'-phosphomonoester.</text>
        <dbReference type="EC" id="3.1.26.3"/>
    </reaction>
</comment>
<evidence type="ECO:0000259" key="11">
    <source>
        <dbReference type="PROSITE" id="PS50142"/>
    </source>
</evidence>
<dbReference type="GO" id="GO:0003725">
    <property type="term" value="F:double-stranded RNA binding"/>
    <property type="evidence" value="ECO:0007669"/>
    <property type="project" value="TreeGrafter"/>
</dbReference>
<dbReference type="InterPro" id="IPR011907">
    <property type="entry name" value="RNase_III"/>
</dbReference>
<dbReference type="InterPro" id="IPR014720">
    <property type="entry name" value="dsRBD_dom"/>
</dbReference>
<dbReference type="HAMAP" id="MF_00104">
    <property type="entry name" value="RNase_III"/>
    <property type="match status" value="1"/>
</dbReference>
<dbReference type="EC" id="3.1.26.3" evidence="9"/>
<dbReference type="GO" id="GO:0006397">
    <property type="term" value="P:mRNA processing"/>
    <property type="evidence" value="ECO:0007669"/>
    <property type="project" value="UniProtKB-UniRule"/>
</dbReference>
<feature type="binding site" evidence="9">
    <location>
        <position position="120"/>
    </location>
    <ligand>
        <name>Mg(2+)</name>
        <dbReference type="ChEBI" id="CHEBI:18420"/>
    </ligand>
</feature>
<evidence type="ECO:0000256" key="1">
    <source>
        <dbReference type="ARBA" id="ARBA00000109"/>
    </source>
</evidence>
<dbReference type="NCBIfam" id="TIGR02191">
    <property type="entry name" value="RNaseIII"/>
    <property type="match status" value="1"/>
</dbReference>
<dbReference type="Pfam" id="PF00035">
    <property type="entry name" value="dsrm"/>
    <property type="match status" value="1"/>
</dbReference>
<dbReference type="GO" id="GO:0046872">
    <property type="term" value="F:metal ion binding"/>
    <property type="evidence" value="ECO:0007669"/>
    <property type="project" value="UniProtKB-KW"/>
</dbReference>
<dbReference type="PANTHER" id="PTHR11207:SF0">
    <property type="entry name" value="RIBONUCLEASE 3"/>
    <property type="match status" value="1"/>
</dbReference>
<keyword evidence="5 9" id="KW-0540">Nuclease</keyword>
<keyword evidence="8 9" id="KW-0694">RNA-binding</keyword>
<dbReference type="PANTHER" id="PTHR11207">
    <property type="entry name" value="RIBONUCLEASE III"/>
    <property type="match status" value="1"/>
</dbReference>
<accession>A0AAU7PV48</accession>
<dbReference type="InterPro" id="IPR036389">
    <property type="entry name" value="RNase_III_sf"/>
</dbReference>
<dbReference type="AlphaFoldDB" id="A0AAU7PV48"/>
<organism evidence="12">
    <name type="scientific">Lacrimispora sp. BS-2</name>
    <dbReference type="NCBI Taxonomy" id="3151850"/>
    <lineage>
        <taxon>Bacteria</taxon>
        <taxon>Bacillati</taxon>
        <taxon>Bacillota</taxon>
        <taxon>Clostridia</taxon>
        <taxon>Lachnospirales</taxon>
        <taxon>Lachnospiraceae</taxon>
        <taxon>Lacrimispora</taxon>
    </lineage>
</organism>
<gene>
    <name evidence="9 12" type="primary">rnc</name>
    <name evidence="12" type="ORF">ABFV83_07290</name>
</gene>
<dbReference type="SMART" id="SM00358">
    <property type="entry name" value="DSRM"/>
    <property type="match status" value="1"/>
</dbReference>
<comment type="subcellular location">
    <subcellularLocation>
        <location evidence="9">Cytoplasm</location>
    </subcellularLocation>
</comment>
<feature type="binding site" evidence="9">
    <location>
        <position position="47"/>
    </location>
    <ligand>
        <name>Mg(2+)</name>
        <dbReference type="ChEBI" id="CHEBI:18420"/>
    </ligand>
</feature>
<dbReference type="FunFam" id="1.10.1520.10:FF:000001">
    <property type="entry name" value="Ribonuclease 3"/>
    <property type="match status" value="1"/>
</dbReference>
<dbReference type="SMART" id="SM00535">
    <property type="entry name" value="RIBOc"/>
    <property type="match status" value="1"/>
</dbReference>
<dbReference type="GO" id="GO:0005737">
    <property type="term" value="C:cytoplasm"/>
    <property type="evidence" value="ECO:0007669"/>
    <property type="project" value="UniProtKB-SubCell"/>
</dbReference>
<protein>
    <recommendedName>
        <fullName evidence="9">Ribonuclease 3</fullName>
        <ecNumber evidence="9">3.1.26.3</ecNumber>
    </recommendedName>
    <alternativeName>
        <fullName evidence="9">Ribonuclease III</fullName>
        <shortName evidence="9">RNase III</shortName>
    </alternativeName>
</protein>
<keyword evidence="4 9" id="KW-0507">mRNA processing</keyword>
<feature type="active site" evidence="9">
    <location>
        <position position="51"/>
    </location>
</feature>
<keyword evidence="9" id="KW-0460">Magnesium</keyword>
<keyword evidence="9" id="KW-0963">Cytoplasm</keyword>
<dbReference type="GO" id="GO:0019843">
    <property type="term" value="F:rRNA binding"/>
    <property type="evidence" value="ECO:0007669"/>
    <property type="project" value="UniProtKB-KW"/>
</dbReference>
<reference evidence="12" key="1">
    <citation type="submission" date="2024-06" db="EMBL/GenBank/DDBJ databases">
        <title>Lacrimispora cavernae sp. nov., a novel anaerobe isolated from bat guano pile inside a cave.</title>
        <authorList>
            <person name="Miller S.L."/>
            <person name="Lu N."/>
            <person name="King J."/>
            <person name="Sankaranarayanan K."/>
            <person name="Lawson P.A."/>
        </authorList>
    </citation>
    <scope>NUCLEOTIDE SEQUENCE</scope>
    <source>
        <strain evidence="12">BS-2</strain>
    </source>
</reference>
<dbReference type="PROSITE" id="PS00517">
    <property type="entry name" value="RNASE_3_1"/>
    <property type="match status" value="1"/>
</dbReference>
<dbReference type="GO" id="GO:0010468">
    <property type="term" value="P:regulation of gene expression"/>
    <property type="evidence" value="ECO:0007669"/>
    <property type="project" value="TreeGrafter"/>
</dbReference>
<dbReference type="PROSITE" id="PS50137">
    <property type="entry name" value="DS_RBD"/>
    <property type="match status" value="1"/>
</dbReference>
<name>A0AAU7PV48_9FIRM</name>
<feature type="binding site" evidence="9">
    <location>
        <position position="123"/>
    </location>
    <ligand>
        <name>Mg(2+)</name>
        <dbReference type="ChEBI" id="CHEBI:18420"/>
    </ligand>
</feature>
<dbReference type="GO" id="GO:0008033">
    <property type="term" value="P:tRNA processing"/>
    <property type="evidence" value="ECO:0007669"/>
    <property type="project" value="UniProtKB-KW"/>
</dbReference>
<dbReference type="Gene3D" id="3.30.160.20">
    <property type="match status" value="1"/>
</dbReference>
<feature type="active site" evidence="9">
    <location>
        <position position="123"/>
    </location>
</feature>
<proteinExistence type="inferred from homology"/>
<keyword evidence="6 9" id="KW-0255">Endonuclease</keyword>
<evidence type="ECO:0000256" key="3">
    <source>
        <dbReference type="ARBA" id="ARBA00022552"/>
    </source>
</evidence>
<dbReference type="SUPFAM" id="SSF69065">
    <property type="entry name" value="RNase III domain-like"/>
    <property type="match status" value="1"/>
</dbReference>
<sequence length="247" mass="27786">MSRNLKELEERIGYHFSDKHLMTQAMTHSSYANEHRLNKLECNERLEFLGDSVLEVVSSDCLYHKYPEKPEGDLTKIRASIVCEPTLAYCAEDIRLGEYLLLGRGEEATGGRGRASIVSDAMEALIGAIYLDGGFANAKEFILRFIMNDLEHKQLFYDSKTILQEIVQSKTEEPLSYELLREEGPDHNKVFETQVLIGQEVIGQGTGRTKKAAEQVAAYHGILSLKGMDNNKETPCGYTSMYGKHGQ</sequence>
<comment type="similarity">
    <text evidence="2">Belongs to the ribonuclease III family.</text>
</comment>
<dbReference type="FunFam" id="3.30.160.20:FF:000007">
    <property type="entry name" value="Double-stranded RNA-binding protein Staufen homolog 1"/>
    <property type="match status" value="1"/>
</dbReference>
<dbReference type="RefSeq" id="WP_349948886.1">
    <property type="nucleotide sequence ID" value="NZ_CP157940.1"/>
</dbReference>
<keyword evidence="9" id="KW-0819">tRNA processing</keyword>
<comment type="cofactor">
    <cofactor evidence="9">
        <name>Mg(2+)</name>
        <dbReference type="ChEBI" id="CHEBI:18420"/>
    </cofactor>
</comment>
<evidence type="ECO:0000256" key="9">
    <source>
        <dbReference type="HAMAP-Rule" id="MF_00104"/>
    </source>
</evidence>
<evidence type="ECO:0000256" key="5">
    <source>
        <dbReference type="ARBA" id="ARBA00022722"/>
    </source>
</evidence>
<dbReference type="PROSITE" id="PS50142">
    <property type="entry name" value="RNASE_3_2"/>
    <property type="match status" value="1"/>
</dbReference>
<evidence type="ECO:0000259" key="10">
    <source>
        <dbReference type="PROSITE" id="PS50137"/>
    </source>
</evidence>
<keyword evidence="7 9" id="KW-0378">Hydrolase</keyword>
<evidence type="ECO:0000256" key="6">
    <source>
        <dbReference type="ARBA" id="ARBA00022759"/>
    </source>
</evidence>
<evidence type="ECO:0000256" key="7">
    <source>
        <dbReference type="ARBA" id="ARBA00022801"/>
    </source>
</evidence>
<evidence type="ECO:0000256" key="8">
    <source>
        <dbReference type="ARBA" id="ARBA00022884"/>
    </source>
</evidence>
<dbReference type="SUPFAM" id="SSF54768">
    <property type="entry name" value="dsRNA-binding domain-like"/>
    <property type="match status" value="1"/>
</dbReference>
<dbReference type="GO" id="GO:0006364">
    <property type="term" value="P:rRNA processing"/>
    <property type="evidence" value="ECO:0007669"/>
    <property type="project" value="UniProtKB-UniRule"/>
</dbReference>
<feature type="domain" description="RNase III" evidence="11">
    <location>
        <begin position="5"/>
        <end position="134"/>
    </location>
</feature>
<keyword evidence="9" id="KW-0699">rRNA-binding</keyword>
<comment type="function">
    <text evidence="9">Digests double-stranded RNA. Involved in the processing of primary rRNA transcript to yield the immediate precursors to the large and small rRNAs (23S and 16S). Processes some mRNAs, and tRNAs when they are encoded in the rRNA operon. Processes pre-crRNA and tracrRNA of type II CRISPR loci if present in the organism.</text>
</comment>
<evidence type="ECO:0000256" key="2">
    <source>
        <dbReference type="ARBA" id="ARBA00010183"/>
    </source>
</evidence>
<dbReference type="GO" id="GO:0004525">
    <property type="term" value="F:ribonuclease III activity"/>
    <property type="evidence" value="ECO:0007669"/>
    <property type="project" value="UniProtKB-UniRule"/>
</dbReference>
<keyword evidence="3 9" id="KW-0698">rRNA processing</keyword>
<evidence type="ECO:0000313" key="12">
    <source>
        <dbReference type="EMBL" id="XBS56258.1"/>
    </source>
</evidence>
<dbReference type="CDD" id="cd00593">
    <property type="entry name" value="RIBOc"/>
    <property type="match status" value="1"/>
</dbReference>
<dbReference type="CDD" id="cd10845">
    <property type="entry name" value="DSRM_RNAse_III_family"/>
    <property type="match status" value="1"/>
</dbReference>
<feature type="domain" description="DRBM" evidence="10">
    <location>
        <begin position="158"/>
        <end position="227"/>
    </location>
</feature>
<dbReference type="EMBL" id="CP157940">
    <property type="protein sequence ID" value="XBS56258.1"/>
    <property type="molecule type" value="Genomic_DNA"/>
</dbReference>
<dbReference type="Gene3D" id="1.10.1520.10">
    <property type="entry name" value="Ribonuclease III domain"/>
    <property type="match status" value="1"/>
</dbReference>
<keyword evidence="9" id="KW-0479">Metal-binding</keyword>